<evidence type="ECO:0000259" key="2">
    <source>
        <dbReference type="Pfam" id="PF08593"/>
    </source>
</evidence>
<dbReference type="InterPro" id="IPR013902">
    <property type="entry name" value="Mug135-like_C"/>
</dbReference>
<sequence>MAFFNVVGANVQPELVPVPLPPELASGVVKLPQRPQQPPTAGDVVRAAEYVKKVQKAYDAKMRGANVSDIELAEAYRYQLDILQHYEDTDTVPAWFQDAVQGALVPVTRRLDLLEARQQEMTRMWAQVLAAQTVLHNRQVARGTPLKEVVFPDATWPTLVPHRLPRLRFADDIDALSEIETERYFRDYLPGDAFPATRDEKLARIREAIGCSEKHYRPEGGETVTVYGEVV</sequence>
<accession>A0A165IHG3</accession>
<protein>
    <recommendedName>
        <fullName evidence="2">Mug135-like C-terminal domain-containing protein</fullName>
    </recommendedName>
</protein>
<proteinExistence type="inferred from homology"/>
<comment type="similarity">
    <text evidence="1">Belongs to the UPF0612 family.</text>
</comment>
<keyword evidence="4" id="KW-1185">Reference proteome</keyword>
<dbReference type="Pfam" id="PF08593">
    <property type="entry name" value="Mug135_C"/>
    <property type="match status" value="1"/>
</dbReference>
<dbReference type="AlphaFoldDB" id="A0A165IHG3"/>
<evidence type="ECO:0000256" key="1">
    <source>
        <dbReference type="ARBA" id="ARBA00005788"/>
    </source>
</evidence>
<dbReference type="InParanoid" id="A0A165IHG3"/>
<evidence type="ECO:0000313" key="3">
    <source>
        <dbReference type="EMBL" id="KZV93405.1"/>
    </source>
</evidence>
<name>A0A165IHG3_EXIGL</name>
<reference evidence="3 4" key="1">
    <citation type="journal article" date="2016" name="Mol. Biol. Evol.">
        <title>Comparative Genomics of Early-Diverging Mushroom-Forming Fungi Provides Insights into the Origins of Lignocellulose Decay Capabilities.</title>
        <authorList>
            <person name="Nagy L.G."/>
            <person name="Riley R."/>
            <person name="Tritt A."/>
            <person name="Adam C."/>
            <person name="Daum C."/>
            <person name="Floudas D."/>
            <person name="Sun H."/>
            <person name="Yadav J.S."/>
            <person name="Pangilinan J."/>
            <person name="Larsson K.H."/>
            <person name="Matsuura K."/>
            <person name="Barry K."/>
            <person name="Labutti K."/>
            <person name="Kuo R."/>
            <person name="Ohm R.A."/>
            <person name="Bhattacharya S.S."/>
            <person name="Shirouzu T."/>
            <person name="Yoshinaga Y."/>
            <person name="Martin F.M."/>
            <person name="Grigoriev I.V."/>
            <person name="Hibbett D.S."/>
        </authorList>
    </citation>
    <scope>NUCLEOTIDE SEQUENCE [LARGE SCALE GENOMIC DNA]</scope>
    <source>
        <strain evidence="3 4">HHB12029</strain>
    </source>
</reference>
<dbReference type="OrthoDB" id="3067629at2759"/>
<gene>
    <name evidence="3" type="ORF">EXIGLDRAFT_768056</name>
</gene>
<dbReference type="Proteomes" id="UP000077266">
    <property type="component" value="Unassembled WGS sequence"/>
</dbReference>
<organism evidence="3 4">
    <name type="scientific">Exidia glandulosa HHB12029</name>
    <dbReference type="NCBI Taxonomy" id="1314781"/>
    <lineage>
        <taxon>Eukaryota</taxon>
        <taxon>Fungi</taxon>
        <taxon>Dikarya</taxon>
        <taxon>Basidiomycota</taxon>
        <taxon>Agaricomycotina</taxon>
        <taxon>Agaricomycetes</taxon>
        <taxon>Auriculariales</taxon>
        <taxon>Exidiaceae</taxon>
        <taxon>Exidia</taxon>
    </lineage>
</organism>
<dbReference type="EMBL" id="KV425990">
    <property type="protein sequence ID" value="KZV93405.1"/>
    <property type="molecule type" value="Genomic_DNA"/>
</dbReference>
<evidence type="ECO:0000313" key="4">
    <source>
        <dbReference type="Proteomes" id="UP000077266"/>
    </source>
</evidence>
<feature type="domain" description="Mug135-like C-terminal" evidence="2">
    <location>
        <begin position="136"/>
        <end position="212"/>
    </location>
</feature>